<dbReference type="PANTHER" id="PTHR11575">
    <property type="entry name" value="5'-NUCLEOTIDASE-RELATED"/>
    <property type="match status" value="1"/>
</dbReference>
<feature type="domain" description="5'-Nucleotidase C-terminal" evidence="2">
    <location>
        <begin position="342"/>
        <end position="497"/>
    </location>
</feature>
<organism evidence="3 4">
    <name type="scientific">Natrinema salifodinae</name>
    <dbReference type="NCBI Taxonomy" id="1202768"/>
    <lineage>
        <taxon>Archaea</taxon>
        <taxon>Methanobacteriati</taxon>
        <taxon>Methanobacteriota</taxon>
        <taxon>Stenosarchaea group</taxon>
        <taxon>Halobacteria</taxon>
        <taxon>Halobacteriales</taxon>
        <taxon>Natrialbaceae</taxon>
        <taxon>Natrinema</taxon>
    </lineage>
</organism>
<name>A0A1I0QL38_9EURY</name>
<dbReference type="Pfam" id="PF02872">
    <property type="entry name" value="5_nucleotid_C"/>
    <property type="match status" value="1"/>
</dbReference>
<dbReference type="PRINTS" id="PR01607">
    <property type="entry name" value="APYRASEFAMLY"/>
</dbReference>
<evidence type="ECO:0000313" key="3">
    <source>
        <dbReference type="EMBL" id="SEW27970.1"/>
    </source>
</evidence>
<dbReference type="RefSeq" id="WP_049991531.1">
    <property type="nucleotide sequence ID" value="NZ_FOIS01000004.1"/>
</dbReference>
<evidence type="ECO:0000313" key="4">
    <source>
        <dbReference type="Proteomes" id="UP000183275"/>
    </source>
</evidence>
<evidence type="ECO:0000256" key="1">
    <source>
        <dbReference type="SAM" id="MobiDB-lite"/>
    </source>
</evidence>
<dbReference type="InterPro" id="IPR036907">
    <property type="entry name" value="5'-Nucleotdase_C_sf"/>
</dbReference>
<feature type="region of interest" description="Disordered" evidence="1">
    <location>
        <begin position="34"/>
        <end position="53"/>
    </location>
</feature>
<evidence type="ECO:0000259" key="2">
    <source>
        <dbReference type="Pfam" id="PF02872"/>
    </source>
</evidence>
<dbReference type="SUPFAM" id="SSF56300">
    <property type="entry name" value="Metallo-dependent phosphatases"/>
    <property type="match status" value="1"/>
</dbReference>
<sequence>MPSEPADGIDRRRLLKGVGSASVAALAGCAFDDTSDLADGETDGSSGDDTDEPTTVRLLHDTHLHGSMGDLEESLNVANYFGLMADQAAAAPEGNALVVGNGDDLHTSVESSVFDGEHMVELLNASPLAYDTFGNHEFDNGPASLRENVADSEFTWVSANVRDDRTGEVFAAEEGAKRYALEEIDGVRFGITGLAPADTPDVTSVGEHVEVRDPETAAEAVVADLRDEGADVVLLLSHLASPVAADLVAAVDGIDVAVGDHAAMVYDEPKEIDDAVVSVVGDEFEYVGQLDLDVGSDGVTDHSFERYDLDAQVEAEDVDPHEDVRSLLADYQRELESELDVVIGETDVPLDARTETVRSEESNLGNWLADVVRADVDADVALQNGGGIRSDQLYEAGELTRRTIVDILPFPNRTAKLEVSGATLREAIERGVSAVAEGHGRFPQVSGMAYAYEPDAPAGDRVEAITVDGEPLADDATYELATNDFVASGGDGYEVLADADVLVPADEGTLLSALAIETIREEAVIAPETEGRIEIV</sequence>
<dbReference type="PROSITE" id="PS51318">
    <property type="entry name" value="TAT"/>
    <property type="match status" value="1"/>
</dbReference>
<dbReference type="eggNOG" id="arCOG02832">
    <property type="taxonomic scope" value="Archaea"/>
</dbReference>
<dbReference type="Proteomes" id="UP000183275">
    <property type="component" value="Unassembled WGS sequence"/>
</dbReference>
<gene>
    <name evidence="3" type="ORF">SAMN05216285_3726</name>
</gene>
<dbReference type="AlphaFoldDB" id="A0A1I0QL38"/>
<dbReference type="GO" id="GO:0016787">
    <property type="term" value="F:hydrolase activity"/>
    <property type="evidence" value="ECO:0007669"/>
    <property type="project" value="InterPro"/>
</dbReference>
<dbReference type="CDD" id="cd00845">
    <property type="entry name" value="MPP_UshA_N_like"/>
    <property type="match status" value="1"/>
</dbReference>
<dbReference type="InterPro" id="IPR006311">
    <property type="entry name" value="TAT_signal"/>
</dbReference>
<dbReference type="OrthoDB" id="21342at2157"/>
<proteinExistence type="predicted"/>
<dbReference type="InterPro" id="IPR029052">
    <property type="entry name" value="Metallo-depent_PP-like"/>
</dbReference>
<reference evidence="4" key="1">
    <citation type="submission" date="2016-10" db="EMBL/GenBank/DDBJ databases">
        <authorList>
            <person name="Varghese N."/>
        </authorList>
    </citation>
    <scope>NUCLEOTIDE SEQUENCE [LARGE SCALE GENOMIC DNA]</scope>
    <source>
        <strain evidence="4">CGMCC 1.12284</strain>
    </source>
</reference>
<dbReference type="PANTHER" id="PTHR11575:SF24">
    <property type="entry name" value="5'-NUCLEOTIDASE"/>
    <property type="match status" value="1"/>
</dbReference>
<dbReference type="InterPro" id="IPR006179">
    <property type="entry name" value="5_nucleotidase/apyrase"/>
</dbReference>
<dbReference type="STRING" id="1202768.SAMN05216285_3726"/>
<feature type="compositionally biased region" description="Acidic residues" evidence="1">
    <location>
        <begin position="34"/>
        <end position="52"/>
    </location>
</feature>
<dbReference type="GO" id="GO:0009166">
    <property type="term" value="P:nucleotide catabolic process"/>
    <property type="evidence" value="ECO:0007669"/>
    <property type="project" value="InterPro"/>
</dbReference>
<dbReference type="EMBL" id="FOIS01000004">
    <property type="protein sequence ID" value="SEW27970.1"/>
    <property type="molecule type" value="Genomic_DNA"/>
</dbReference>
<dbReference type="Gene3D" id="3.90.780.10">
    <property type="entry name" value="5'-Nucleotidase, C-terminal domain"/>
    <property type="match status" value="1"/>
</dbReference>
<dbReference type="Gene3D" id="3.60.21.10">
    <property type="match status" value="1"/>
</dbReference>
<accession>A0A1I0QL38</accession>
<dbReference type="InterPro" id="IPR008334">
    <property type="entry name" value="5'-Nucleotdase_C"/>
</dbReference>
<dbReference type="SUPFAM" id="SSF55816">
    <property type="entry name" value="5'-nucleotidase (syn. UDP-sugar hydrolase), C-terminal domain"/>
    <property type="match status" value="1"/>
</dbReference>
<protein>
    <submittedName>
        <fullName evidence="3">2',3'-cyclic-nucleotide 2'-phosphodiesterase / 3'-nucleotidase</fullName>
    </submittedName>
</protein>
<keyword evidence="4" id="KW-1185">Reference proteome</keyword>